<dbReference type="SUPFAM" id="SSF52980">
    <property type="entry name" value="Restriction endonuclease-like"/>
    <property type="match status" value="1"/>
</dbReference>
<dbReference type="Gene3D" id="3.10.640.10">
    <property type="entry name" value="Restriction endonuclease-like alpha-beta roll domain"/>
    <property type="match status" value="1"/>
</dbReference>
<gene>
    <name evidence="1" type="ORF">DVS81_01010</name>
</gene>
<dbReference type="PANTHER" id="PTHR38784">
    <property type="entry name" value="SUCROSE PHOSPHORYLASE"/>
    <property type="match status" value="1"/>
</dbReference>
<dbReference type="CDD" id="cd22368">
    <property type="entry name" value="YaeQ-like"/>
    <property type="match status" value="1"/>
</dbReference>
<dbReference type="InterPro" id="IPR009822">
    <property type="entry name" value="YaeQ"/>
</dbReference>
<dbReference type="PIRSF" id="PIRSF011484">
    <property type="entry name" value="YaeQ"/>
    <property type="match status" value="1"/>
</dbReference>
<dbReference type="InterPro" id="IPR038590">
    <property type="entry name" value="YaeQ_sf"/>
</dbReference>
<evidence type="ECO:0000313" key="2">
    <source>
        <dbReference type="Proteomes" id="UP000253831"/>
    </source>
</evidence>
<evidence type="ECO:0000313" key="1">
    <source>
        <dbReference type="EMBL" id="RDE52374.1"/>
    </source>
</evidence>
<dbReference type="AlphaFoldDB" id="A0A369XQU7"/>
<protein>
    <recommendedName>
        <fullName evidence="3">YaeQ family protein</fullName>
    </recommendedName>
</protein>
<dbReference type="SMART" id="SM01322">
    <property type="entry name" value="YaeQ"/>
    <property type="match status" value="1"/>
</dbReference>
<dbReference type="Pfam" id="PF07152">
    <property type="entry name" value="YaeQ"/>
    <property type="match status" value="1"/>
</dbReference>
<sequence>MALKATIFKAELTISDTDRGYYATHALTLARHPSETDERMMVRLLAFALHASDSLQFTSGLSTEGEPDLWQKSPTNEIDLWIDVGLPDEKHLRKACGRARQVVVYAYGGNKAGIWWTKIGNALARCENLSIFQLPREATSELAALAERGMNIACMISDGEMWLSDARKNVGVERTTWMHASADR</sequence>
<reference evidence="1 2" key="1">
    <citation type="submission" date="2018-05" db="EMBL/GenBank/DDBJ databases">
        <title>Integrated omic analyses show evidence that a Ca. Accumulibacter phosphatis strain performs denitrification under micro-aerobic conditions.</title>
        <authorList>
            <person name="Camejo P.Y."/>
            <person name="Katherine M.D."/>
            <person name="Daniel N.R."/>
        </authorList>
    </citation>
    <scope>NUCLEOTIDE SEQUENCE [LARGE SCALE GENOMIC DNA]</scope>
    <source>
        <strain evidence="1">UW-LDO-IC</strain>
    </source>
</reference>
<dbReference type="Proteomes" id="UP000253831">
    <property type="component" value="Unassembled WGS sequence"/>
</dbReference>
<dbReference type="EMBL" id="QPGA01000001">
    <property type="protein sequence ID" value="RDE52374.1"/>
    <property type="molecule type" value="Genomic_DNA"/>
</dbReference>
<evidence type="ECO:0008006" key="3">
    <source>
        <dbReference type="Google" id="ProtNLM"/>
    </source>
</evidence>
<accession>A0A369XQU7</accession>
<dbReference type="PANTHER" id="PTHR38784:SF1">
    <property type="entry name" value="SUCROSE PHOSPHORYLASE"/>
    <property type="match status" value="1"/>
</dbReference>
<dbReference type="InterPro" id="IPR011335">
    <property type="entry name" value="Restrct_endonuc-II-like"/>
</dbReference>
<comment type="caution">
    <text evidence="1">The sequence shown here is derived from an EMBL/GenBank/DDBJ whole genome shotgun (WGS) entry which is preliminary data.</text>
</comment>
<name>A0A369XQU7_9PROT</name>
<organism evidence="1 2">
    <name type="scientific">Candidatus Accumulibacter meliphilus</name>
    <dbReference type="NCBI Taxonomy" id="2211374"/>
    <lineage>
        <taxon>Bacteria</taxon>
        <taxon>Pseudomonadati</taxon>
        <taxon>Pseudomonadota</taxon>
        <taxon>Betaproteobacteria</taxon>
        <taxon>Candidatus Accumulibacter</taxon>
    </lineage>
</organism>
<proteinExistence type="predicted"/>